<evidence type="ECO:0000313" key="3">
    <source>
        <dbReference type="Proteomes" id="UP001152320"/>
    </source>
</evidence>
<sequence length="86" mass="9520">MLFGALFLVFIVLEVTHVPAETDDGTICYMLKGGNALEKHISRIACGDLENGNDIFKANHSTVFKVFESREMVSLSALMDWANKVV</sequence>
<reference evidence="2" key="1">
    <citation type="submission" date="2021-10" db="EMBL/GenBank/DDBJ databases">
        <title>Tropical sea cucumber genome reveals ecological adaptation and Cuvierian tubules defense mechanism.</title>
        <authorList>
            <person name="Chen T."/>
        </authorList>
    </citation>
    <scope>NUCLEOTIDE SEQUENCE</scope>
    <source>
        <strain evidence="2">Nanhai2018</strain>
        <tissue evidence="2">Muscle</tissue>
    </source>
</reference>
<proteinExistence type="predicted"/>
<dbReference type="EMBL" id="JAIZAY010000008">
    <property type="protein sequence ID" value="KAJ8037582.1"/>
    <property type="molecule type" value="Genomic_DNA"/>
</dbReference>
<gene>
    <name evidence="2" type="ORF">HOLleu_18431</name>
</gene>
<evidence type="ECO:0008006" key="4">
    <source>
        <dbReference type="Google" id="ProtNLM"/>
    </source>
</evidence>
<feature type="chain" id="PRO_5040396669" description="Secreted protein" evidence="1">
    <location>
        <begin position="21"/>
        <end position="86"/>
    </location>
</feature>
<evidence type="ECO:0000256" key="1">
    <source>
        <dbReference type="SAM" id="SignalP"/>
    </source>
</evidence>
<dbReference type="Proteomes" id="UP001152320">
    <property type="component" value="Chromosome 8"/>
</dbReference>
<keyword evidence="3" id="KW-1185">Reference proteome</keyword>
<comment type="caution">
    <text evidence="2">The sequence shown here is derived from an EMBL/GenBank/DDBJ whole genome shotgun (WGS) entry which is preliminary data.</text>
</comment>
<name>A0A9Q1C395_HOLLE</name>
<protein>
    <recommendedName>
        <fullName evidence="4">Secreted protein</fullName>
    </recommendedName>
</protein>
<organism evidence="2 3">
    <name type="scientific">Holothuria leucospilota</name>
    <name type="common">Black long sea cucumber</name>
    <name type="synonym">Mertensiothuria leucospilota</name>
    <dbReference type="NCBI Taxonomy" id="206669"/>
    <lineage>
        <taxon>Eukaryota</taxon>
        <taxon>Metazoa</taxon>
        <taxon>Echinodermata</taxon>
        <taxon>Eleutherozoa</taxon>
        <taxon>Echinozoa</taxon>
        <taxon>Holothuroidea</taxon>
        <taxon>Aspidochirotacea</taxon>
        <taxon>Aspidochirotida</taxon>
        <taxon>Holothuriidae</taxon>
        <taxon>Holothuria</taxon>
    </lineage>
</organism>
<dbReference type="AlphaFoldDB" id="A0A9Q1C395"/>
<evidence type="ECO:0000313" key="2">
    <source>
        <dbReference type="EMBL" id="KAJ8037582.1"/>
    </source>
</evidence>
<keyword evidence="1" id="KW-0732">Signal</keyword>
<feature type="signal peptide" evidence="1">
    <location>
        <begin position="1"/>
        <end position="20"/>
    </location>
</feature>
<accession>A0A9Q1C395</accession>